<feature type="region of interest" description="Disordered" evidence="1">
    <location>
        <begin position="120"/>
        <end position="143"/>
    </location>
</feature>
<dbReference type="InterPro" id="IPR041898">
    <property type="entry name" value="MAGE_WH1"/>
</dbReference>
<protein>
    <submittedName>
        <fullName evidence="3">Melanoma-associated antigen 11</fullName>
    </submittedName>
</protein>
<sequence length="374" mass="43209">MRGCEPLLKLQLTQSFCNSSRPPLLCTHRIDMTRSTWGRYDRTSPGPMAVTGDPGHQSPVLSSALQVPLEFPAWFCAPCLREVGFAVRIFTRSQEETRPVSEGSRWDLLGIKIISAPPTAMASSQESQSRECSIRQDPEGSSTSQDMNFTQIWHHVFLNDKLNNLLRFLLGKYQKKELITMEEMLHTVDHDYREHFLLIFRKLCVCIFPGFGMEMREVDPPGHTYVLVPILGLTYNGILDDDDQIIPKIDLLIFILSIIFIKGNRVSEEDLRKLLRNRKLLSEREHAIIGDPWKFITEDLVREEYLVYQQVPNSDPTRYEFLWGPRTHAETSKMKVLEHVAQLERASPRSYPHLYVEALREERDIVRVIEGQEA</sequence>
<dbReference type="Gene3D" id="1.10.10.1200">
    <property type="entry name" value="MAGE homology domain, winged helix WH1 motif"/>
    <property type="match status" value="1"/>
</dbReference>
<proteinExistence type="predicted"/>
<dbReference type="AlphaFoldDB" id="A0A091E178"/>
<dbReference type="PROSITE" id="PS50838">
    <property type="entry name" value="MAGE"/>
    <property type="match status" value="1"/>
</dbReference>
<dbReference type="InterPro" id="IPR037445">
    <property type="entry name" value="MAGE"/>
</dbReference>
<dbReference type="PANTHER" id="PTHR11736">
    <property type="entry name" value="MELANOMA-ASSOCIATED ANTIGEN MAGE ANTIGEN"/>
    <property type="match status" value="1"/>
</dbReference>
<dbReference type="Proteomes" id="UP000028990">
    <property type="component" value="Unassembled WGS sequence"/>
</dbReference>
<dbReference type="FunFam" id="1.10.10.1210:FF:000001">
    <property type="entry name" value="melanoma-associated antigen D1"/>
    <property type="match status" value="1"/>
</dbReference>
<dbReference type="Pfam" id="PF01454">
    <property type="entry name" value="MAGE"/>
    <property type="match status" value="1"/>
</dbReference>
<dbReference type="Gene3D" id="1.10.10.1210">
    <property type="entry name" value="MAGE homology domain, winged helix WH2 motif"/>
    <property type="match status" value="1"/>
</dbReference>
<dbReference type="EMBL" id="KN121104">
    <property type="protein sequence ID" value="KFO37087.1"/>
    <property type="molecule type" value="Genomic_DNA"/>
</dbReference>
<dbReference type="InterPro" id="IPR002190">
    <property type="entry name" value="MHD_dom"/>
</dbReference>
<name>A0A091E178_FUKDA</name>
<feature type="compositionally biased region" description="Basic and acidic residues" evidence="1">
    <location>
        <begin position="128"/>
        <end position="138"/>
    </location>
</feature>
<dbReference type="GO" id="GO:0000122">
    <property type="term" value="P:negative regulation of transcription by RNA polymerase II"/>
    <property type="evidence" value="ECO:0007669"/>
    <property type="project" value="TreeGrafter"/>
</dbReference>
<keyword evidence="4" id="KW-1185">Reference proteome</keyword>
<organism evidence="3 4">
    <name type="scientific">Fukomys damarensis</name>
    <name type="common">Damaraland mole rat</name>
    <name type="synonym">Cryptomys damarensis</name>
    <dbReference type="NCBI Taxonomy" id="885580"/>
    <lineage>
        <taxon>Eukaryota</taxon>
        <taxon>Metazoa</taxon>
        <taxon>Chordata</taxon>
        <taxon>Craniata</taxon>
        <taxon>Vertebrata</taxon>
        <taxon>Euteleostomi</taxon>
        <taxon>Mammalia</taxon>
        <taxon>Eutheria</taxon>
        <taxon>Euarchontoglires</taxon>
        <taxon>Glires</taxon>
        <taxon>Rodentia</taxon>
        <taxon>Hystricomorpha</taxon>
        <taxon>Bathyergidae</taxon>
        <taxon>Fukomys</taxon>
    </lineage>
</organism>
<dbReference type="GO" id="GO:0005634">
    <property type="term" value="C:nucleus"/>
    <property type="evidence" value="ECO:0007669"/>
    <property type="project" value="TreeGrafter"/>
</dbReference>
<dbReference type="SMART" id="SM01373">
    <property type="entry name" value="MAGE"/>
    <property type="match status" value="1"/>
</dbReference>
<evidence type="ECO:0000256" key="1">
    <source>
        <dbReference type="SAM" id="MobiDB-lite"/>
    </source>
</evidence>
<reference evidence="3 4" key="1">
    <citation type="submission" date="2013-11" db="EMBL/GenBank/DDBJ databases">
        <title>The Damaraland mole rat (Fukomys damarensis) genome and evolution of African mole rats.</title>
        <authorList>
            <person name="Gladyshev V.N."/>
            <person name="Fang X."/>
        </authorList>
    </citation>
    <scope>NUCLEOTIDE SEQUENCE [LARGE SCALE GENOMIC DNA]</scope>
    <source>
        <tissue evidence="3">Liver</tissue>
    </source>
</reference>
<dbReference type="PANTHER" id="PTHR11736:SF153">
    <property type="entry name" value="MELANOMA-ASSOCIATED ANTIGEN 10"/>
    <property type="match status" value="1"/>
</dbReference>
<feature type="domain" description="MAGE" evidence="2">
    <location>
        <begin position="158"/>
        <end position="358"/>
    </location>
</feature>
<gene>
    <name evidence="3" type="ORF">H920_01494</name>
</gene>
<accession>A0A091E178</accession>
<evidence type="ECO:0000313" key="4">
    <source>
        <dbReference type="Proteomes" id="UP000028990"/>
    </source>
</evidence>
<dbReference type="InterPro" id="IPR041899">
    <property type="entry name" value="MAGE_WH2"/>
</dbReference>
<evidence type="ECO:0000259" key="2">
    <source>
        <dbReference type="PROSITE" id="PS50838"/>
    </source>
</evidence>
<evidence type="ECO:0000313" key="3">
    <source>
        <dbReference type="EMBL" id="KFO37087.1"/>
    </source>
</evidence>